<evidence type="ECO:0000313" key="1">
    <source>
        <dbReference type="EMBL" id="CAL1360332.1"/>
    </source>
</evidence>
<reference evidence="1 2" key="1">
    <citation type="submission" date="2024-04" db="EMBL/GenBank/DDBJ databases">
        <authorList>
            <person name="Fracassetti M."/>
        </authorList>
    </citation>
    <scope>NUCLEOTIDE SEQUENCE [LARGE SCALE GENOMIC DNA]</scope>
</reference>
<proteinExistence type="predicted"/>
<evidence type="ECO:0000313" key="2">
    <source>
        <dbReference type="Proteomes" id="UP001497516"/>
    </source>
</evidence>
<dbReference type="AlphaFoldDB" id="A0AAV2CWS3"/>
<sequence>MRRRLPRDFTRMDREVTRVLRESTLATKRKRNEHGNASCTLPKKPKIQNMGGWRFCLPSSSDMEDEAPPSICMTVVESMDREHGSLKKVWSPLWLPTLIPEVVDHPIPSELVSDCYPAMMTTQG</sequence>
<gene>
    <name evidence="1" type="ORF">LTRI10_LOCUS7774</name>
</gene>
<name>A0AAV2CWS3_9ROSI</name>
<organism evidence="1 2">
    <name type="scientific">Linum trigynum</name>
    <dbReference type="NCBI Taxonomy" id="586398"/>
    <lineage>
        <taxon>Eukaryota</taxon>
        <taxon>Viridiplantae</taxon>
        <taxon>Streptophyta</taxon>
        <taxon>Embryophyta</taxon>
        <taxon>Tracheophyta</taxon>
        <taxon>Spermatophyta</taxon>
        <taxon>Magnoliopsida</taxon>
        <taxon>eudicotyledons</taxon>
        <taxon>Gunneridae</taxon>
        <taxon>Pentapetalae</taxon>
        <taxon>rosids</taxon>
        <taxon>fabids</taxon>
        <taxon>Malpighiales</taxon>
        <taxon>Linaceae</taxon>
        <taxon>Linum</taxon>
    </lineage>
</organism>
<keyword evidence="2" id="KW-1185">Reference proteome</keyword>
<dbReference type="Proteomes" id="UP001497516">
    <property type="component" value="Chromosome 10"/>
</dbReference>
<accession>A0AAV2CWS3</accession>
<protein>
    <submittedName>
        <fullName evidence="1">Uncharacterized protein</fullName>
    </submittedName>
</protein>
<dbReference type="EMBL" id="OZ034814">
    <property type="protein sequence ID" value="CAL1360332.1"/>
    <property type="molecule type" value="Genomic_DNA"/>
</dbReference>